<dbReference type="AlphaFoldDB" id="A0ABD5UKU8"/>
<proteinExistence type="predicted"/>
<comment type="caution">
    <text evidence="1">The sequence shown here is derived from an EMBL/GenBank/DDBJ whole genome shotgun (WGS) entry which is preliminary data.</text>
</comment>
<evidence type="ECO:0000313" key="2">
    <source>
        <dbReference type="Proteomes" id="UP001596333"/>
    </source>
</evidence>
<name>A0ABD5UKU8_9EURY</name>
<dbReference type="EMBL" id="JBHSXI010000001">
    <property type="protein sequence ID" value="MFC6887922.1"/>
    <property type="molecule type" value="Genomic_DNA"/>
</dbReference>
<evidence type="ECO:0000313" key="1">
    <source>
        <dbReference type="EMBL" id="MFC6887922.1"/>
    </source>
</evidence>
<organism evidence="1 2">
    <name type="scientific">Halorubrum trueperi</name>
    <dbReference type="NCBI Taxonomy" id="2004704"/>
    <lineage>
        <taxon>Archaea</taxon>
        <taxon>Methanobacteriati</taxon>
        <taxon>Methanobacteriota</taxon>
        <taxon>Stenosarchaea group</taxon>
        <taxon>Halobacteria</taxon>
        <taxon>Halobacteriales</taxon>
        <taxon>Haloferacaceae</taxon>
        <taxon>Halorubrum</taxon>
    </lineage>
</organism>
<dbReference type="RefSeq" id="WP_379764458.1">
    <property type="nucleotide sequence ID" value="NZ_JBHSXI010000001.1"/>
</dbReference>
<gene>
    <name evidence="1" type="ORF">ACFQEY_02465</name>
</gene>
<dbReference type="Proteomes" id="UP001596333">
    <property type="component" value="Unassembled WGS sequence"/>
</dbReference>
<sequence>MDRARAAVAGSSARVWSSVESDEYASPIFGRLKFASRPRRPTPQDLRDVFELGEAIRHMCREVGYDV</sequence>
<reference evidence="1 2" key="1">
    <citation type="journal article" date="2019" name="Int. J. Syst. Evol. Microbiol.">
        <title>The Global Catalogue of Microorganisms (GCM) 10K type strain sequencing project: providing services to taxonomists for standard genome sequencing and annotation.</title>
        <authorList>
            <consortium name="The Broad Institute Genomics Platform"/>
            <consortium name="The Broad Institute Genome Sequencing Center for Infectious Disease"/>
            <person name="Wu L."/>
            <person name="Ma J."/>
        </authorList>
    </citation>
    <scope>NUCLEOTIDE SEQUENCE [LARGE SCALE GENOMIC DNA]</scope>
    <source>
        <strain evidence="1 2">Y73</strain>
    </source>
</reference>
<keyword evidence="2" id="KW-1185">Reference proteome</keyword>
<protein>
    <submittedName>
        <fullName evidence="1">Uncharacterized protein</fullName>
    </submittedName>
</protein>
<accession>A0ABD5UKU8</accession>